<dbReference type="InterPro" id="IPR013320">
    <property type="entry name" value="ConA-like_dom_sf"/>
</dbReference>
<dbReference type="EMBL" id="JAACJJ010000057">
    <property type="protein sequence ID" value="KAF5311155.1"/>
    <property type="molecule type" value="Genomic_DNA"/>
</dbReference>
<evidence type="ECO:0000256" key="7">
    <source>
        <dbReference type="ARBA" id="ARBA00023180"/>
    </source>
</evidence>
<evidence type="ECO:0000256" key="5">
    <source>
        <dbReference type="ARBA" id="ARBA00022989"/>
    </source>
</evidence>
<keyword evidence="5" id="KW-1133">Transmembrane helix</keyword>
<dbReference type="InterPro" id="IPR000757">
    <property type="entry name" value="Beta-glucanase-like"/>
</dbReference>
<dbReference type="Proteomes" id="UP000567179">
    <property type="component" value="Unassembled WGS sequence"/>
</dbReference>
<comment type="caution">
    <text evidence="11">The sequence shown here is derived from an EMBL/GenBank/DDBJ whole genome shotgun (WGS) entry which is preliminary data.</text>
</comment>
<dbReference type="PANTHER" id="PTHR31361">
    <property type="entry name" value="BETA-GLUCAN SYNTHESIS-ASSOCIATED PROTEIN KRE6-RELATED"/>
    <property type="match status" value="1"/>
</dbReference>
<gene>
    <name evidence="11" type="ORF">D9619_008030</name>
</gene>
<keyword evidence="8" id="KW-0961">Cell wall biogenesis/degradation</keyword>
<dbReference type="GO" id="GO:0006078">
    <property type="term" value="P:(1-&gt;6)-beta-D-glucan biosynthetic process"/>
    <property type="evidence" value="ECO:0007669"/>
    <property type="project" value="TreeGrafter"/>
</dbReference>
<keyword evidence="7" id="KW-0325">Glycoprotein</keyword>
<evidence type="ECO:0000313" key="12">
    <source>
        <dbReference type="Proteomes" id="UP000567179"/>
    </source>
</evidence>
<evidence type="ECO:0000259" key="10">
    <source>
        <dbReference type="PROSITE" id="PS51762"/>
    </source>
</evidence>
<dbReference type="PROSITE" id="PS51762">
    <property type="entry name" value="GH16_2"/>
    <property type="match status" value="1"/>
</dbReference>
<dbReference type="OrthoDB" id="412647at2759"/>
<sequence>MSINNQQQRASASNQLVSGRISSSSSSSRVPPPQVPSPSSLSGHGRPLNGQPASYSEKYSLSPSPAQWGMPLLMDTPEHDDFLHNPDPRGRNDSRGSIFTARGLANLGCYPLLTHFTEKKQTVQGGFNLGGINASGQVPDMPGNYWLIDKDTPKDAYTIKSYHNSDELVLVFSDEFNSDGRTFYPGDDPFWEAVDLHYWGTNDLEWYDPKQATTEDGHLRLRIDKVDNPTDNHNMDYRSGMIQTWNKFCFTGGLIVTNVRLPGSSAVSGLWPAVWTMGNLGRAGFGASTEGLWPYSYDSCDVGTLPNQTYPGRQTPLAAMRGGDPAADGELARQRLSACTCPGESHPGPMRKDGSYVGRAAPEIDIIEATVTEGVGHVSLSAQFAPYSAGYNLLNRNTSAVFDDPLRTVLNTYKGGRYQQTASGLGLTNPNCYEIPGSCFAVYGFEYVPGFDNAYITWINEVRAWTLYSEAVGPDTAVEIDRRLIPAEPMYIIANLGISEGFGDIDHENLIFPATMLVDYIRVYQRKDQLNIGCDPQNFPTAEYIKTYNEAYTNNNFTIWSDYKQPWPKNRLENGGKC</sequence>
<feature type="compositionally biased region" description="Basic and acidic residues" evidence="9">
    <location>
        <begin position="76"/>
        <end position="94"/>
    </location>
</feature>
<comment type="similarity">
    <text evidence="2">Belongs to the SKN1/KRE6 family.</text>
</comment>
<evidence type="ECO:0000256" key="3">
    <source>
        <dbReference type="ARBA" id="ARBA00022692"/>
    </source>
</evidence>
<organism evidence="11 12">
    <name type="scientific">Psilocybe cf. subviscida</name>
    <dbReference type="NCBI Taxonomy" id="2480587"/>
    <lineage>
        <taxon>Eukaryota</taxon>
        <taxon>Fungi</taxon>
        <taxon>Dikarya</taxon>
        <taxon>Basidiomycota</taxon>
        <taxon>Agaricomycotina</taxon>
        <taxon>Agaricomycetes</taxon>
        <taxon>Agaricomycetidae</taxon>
        <taxon>Agaricales</taxon>
        <taxon>Agaricineae</taxon>
        <taxon>Strophariaceae</taxon>
        <taxon>Psilocybe</taxon>
    </lineage>
</organism>
<dbReference type="Pfam" id="PF03935">
    <property type="entry name" value="SKN1_KRE6_Sbg1"/>
    <property type="match status" value="1"/>
</dbReference>
<dbReference type="GO" id="GO:0005886">
    <property type="term" value="C:plasma membrane"/>
    <property type="evidence" value="ECO:0007669"/>
    <property type="project" value="TreeGrafter"/>
</dbReference>
<feature type="compositionally biased region" description="Low complexity" evidence="9">
    <location>
        <begin position="1"/>
        <end position="29"/>
    </location>
</feature>
<feature type="domain" description="GH16" evidence="10">
    <location>
        <begin position="155"/>
        <end position="529"/>
    </location>
</feature>
<evidence type="ECO:0000256" key="4">
    <source>
        <dbReference type="ARBA" id="ARBA00022968"/>
    </source>
</evidence>
<evidence type="ECO:0000256" key="9">
    <source>
        <dbReference type="SAM" id="MobiDB-lite"/>
    </source>
</evidence>
<keyword evidence="4" id="KW-0735">Signal-anchor</keyword>
<dbReference type="AlphaFoldDB" id="A0A8H5ESU8"/>
<dbReference type="InterPro" id="IPR005629">
    <property type="entry name" value="Skn1/Kre6/Sbg1"/>
</dbReference>
<evidence type="ECO:0000313" key="11">
    <source>
        <dbReference type="EMBL" id="KAF5311155.1"/>
    </source>
</evidence>
<keyword evidence="12" id="KW-1185">Reference proteome</keyword>
<dbReference type="GO" id="GO:0031505">
    <property type="term" value="P:fungal-type cell wall organization"/>
    <property type="evidence" value="ECO:0007669"/>
    <property type="project" value="TreeGrafter"/>
</dbReference>
<evidence type="ECO:0000256" key="8">
    <source>
        <dbReference type="ARBA" id="ARBA00023316"/>
    </source>
</evidence>
<dbReference type="SUPFAM" id="SSF49899">
    <property type="entry name" value="Concanavalin A-like lectins/glucanases"/>
    <property type="match status" value="1"/>
</dbReference>
<dbReference type="PANTHER" id="PTHR31361:SF1">
    <property type="entry name" value="BETA-GLUCAN SYNTHESIS-ASSOCIATED PROTEIN KRE6-RELATED"/>
    <property type="match status" value="1"/>
</dbReference>
<keyword evidence="6" id="KW-0472">Membrane</keyword>
<evidence type="ECO:0000256" key="2">
    <source>
        <dbReference type="ARBA" id="ARBA00010962"/>
    </source>
</evidence>
<feature type="region of interest" description="Disordered" evidence="9">
    <location>
        <begin position="1"/>
        <end position="97"/>
    </location>
</feature>
<dbReference type="GO" id="GO:0005789">
    <property type="term" value="C:endoplasmic reticulum membrane"/>
    <property type="evidence" value="ECO:0007669"/>
    <property type="project" value="TreeGrafter"/>
</dbReference>
<name>A0A8H5ESU8_9AGAR</name>
<keyword evidence="3" id="KW-0812">Transmembrane</keyword>
<comment type="subcellular location">
    <subcellularLocation>
        <location evidence="1">Membrane</location>
        <topology evidence="1">Single-pass type II membrane protein</topology>
    </subcellularLocation>
</comment>
<proteinExistence type="inferred from homology"/>
<dbReference type="FunFam" id="2.60.120.200:FF:000135">
    <property type="entry name" value="Related to KRE6-glucan synthase subunit"/>
    <property type="match status" value="1"/>
</dbReference>
<reference evidence="11 12" key="1">
    <citation type="journal article" date="2020" name="ISME J.">
        <title>Uncovering the hidden diversity of litter-decomposition mechanisms in mushroom-forming fungi.</title>
        <authorList>
            <person name="Floudas D."/>
            <person name="Bentzer J."/>
            <person name="Ahren D."/>
            <person name="Johansson T."/>
            <person name="Persson P."/>
            <person name="Tunlid A."/>
        </authorList>
    </citation>
    <scope>NUCLEOTIDE SEQUENCE [LARGE SCALE GENOMIC DNA]</scope>
    <source>
        <strain evidence="11 12">CBS 101986</strain>
    </source>
</reference>
<evidence type="ECO:0000256" key="1">
    <source>
        <dbReference type="ARBA" id="ARBA00004606"/>
    </source>
</evidence>
<dbReference type="Gene3D" id="2.60.120.200">
    <property type="match status" value="2"/>
</dbReference>
<dbReference type="GO" id="GO:0015926">
    <property type="term" value="F:glucosidase activity"/>
    <property type="evidence" value="ECO:0007669"/>
    <property type="project" value="TreeGrafter"/>
</dbReference>
<accession>A0A8H5ESU8</accession>
<feature type="compositionally biased region" description="Polar residues" evidence="9">
    <location>
        <begin position="51"/>
        <end position="65"/>
    </location>
</feature>
<evidence type="ECO:0000256" key="6">
    <source>
        <dbReference type="ARBA" id="ARBA00023136"/>
    </source>
</evidence>
<protein>
    <recommendedName>
        <fullName evidence="10">GH16 domain-containing protein</fullName>
    </recommendedName>
</protein>